<evidence type="ECO:0000313" key="2">
    <source>
        <dbReference type="EMBL" id="CAA9355244.1"/>
    </source>
</evidence>
<proteinExistence type="predicted"/>
<feature type="non-terminal residue" evidence="2">
    <location>
        <position position="1"/>
    </location>
</feature>
<gene>
    <name evidence="2" type="ORF">AVDCRST_MAG29-2548</name>
</gene>
<reference evidence="2" key="1">
    <citation type="submission" date="2020-02" db="EMBL/GenBank/DDBJ databases">
        <authorList>
            <person name="Meier V. D."/>
        </authorList>
    </citation>
    <scope>NUCLEOTIDE SEQUENCE</scope>
    <source>
        <strain evidence="2">AVDCRST_MAG29</strain>
    </source>
</reference>
<feature type="compositionally biased region" description="Low complexity" evidence="1">
    <location>
        <begin position="72"/>
        <end position="92"/>
    </location>
</feature>
<dbReference type="AlphaFoldDB" id="A0A6J4ME26"/>
<dbReference type="EMBL" id="CADCUG010000145">
    <property type="protein sequence ID" value="CAA9355244.1"/>
    <property type="molecule type" value="Genomic_DNA"/>
</dbReference>
<accession>A0A6J4ME26</accession>
<evidence type="ECO:0000256" key="1">
    <source>
        <dbReference type="SAM" id="MobiDB-lite"/>
    </source>
</evidence>
<organism evidence="2">
    <name type="scientific">uncultured Nocardioidaceae bacterium</name>
    <dbReference type="NCBI Taxonomy" id="253824"/>
    <lineage>
        <taxon>Bacteria</taxon>
        <taxon>Bacillati</taxon>
        <taxon>Actinomycetota</taxon>
        <taxon>Actinomycetes</taxon>
        <taxon>Propionibacteriales</taxon>
        <taxon>Nocardioidaceae</taxon>
        <taxon>environmental samples</taxon>
    </lineage>
</organism>
<name>A0A6J4ME26_9ACTN</name>
<feature type="non-terminal residue" evidence="2">
    <location>
        <position position="162"/>
    </location>
</feature>
<protein>
    <submittedName>
        <fullName evidence="2">Universal stress protein family</fullName>
    </submittedName>
</protein>
<sequence>WTGKTSRRDVWSSSCKVSTAWWWVTTARQAPRRPCTGPRPTPPGGIPRCMSYEPGASAPHPGHRHSPAATCRPCTSTRRPSGSSSRSVGGRCATRSAISTSVRCTSSRRTRLWRRRRLPRSWWWVRGAKGWWRASWSAPSPRTSSARRNARWWWCPNPPARA</sequence>
<feature type="region of interest" description="Disordered" evidence="1">
    <location>
        <begin position="56"/>
        <end position="94"/>
    </location>
</feature>